<feature type="region of interest" description="Disordered" evidence="1">
    <location>
        <begin position="172"/>
        <end position="201"/>
    </location>
</feature>
<comment type="caution">
    <text evidence="2">The sequence shown here is derived from an EMBL/GenBank/DDBJ whole genome shotgun (WGS) entry which is preliminary data.</text>
</comment>
<evidence type="ECO:0000313" key="3">
    <source>
        <dbReference type="Proteomes" id="UP001151760"/>
    </source>
</evidence>
<protein>
    <recommendedName>
        <fullName evidence="4">Transposase</fullName>
    </recommendedName>
</protein>
<dbReference type="PANTHER" id="PTHR31973">
    <property type="entry name" value="POLYPROTEIN, PUTATIVE-RELATED"/>
    <property type="match status" value="1"/>
</dbReference>
<evidence type="ECO:0000256" key="1">
    <source>
        <dbReference type="SAM" id="MobiDB-lite"/>
    </source>
</evidence>
<reference evidence="2" key="2">
    <citation type="submission" date="2022-01" db="EMBL/GenBank/DDBJ databases">
        <authorList>
            <person name="Yamashiro T."/>
            <person name="Shiraishi A."/>
            <person name="Satake H."/>
            <person name="Nakayama K."/>
        </authorList>
    </citation>
    <scope>NUCLEOTIDE SEQUENCE</scope>
</reference>
<organism evidence="2 3">
    <name type="scientific">Tanacetum coccineum</name>
    <dbReference type="NCBI Taxonomy" id="301880"/>
    <lineage>
        <taxon>Eukaryota</taxon>
        <taxon>Viridiplantae</taxon>
        <taxon>Streptophyta</taxon>
        <taxon>Embryophyta</taxon>
        <taxon>Tracheophyta</taxon>
        <taxon>Spermatophyta</taxon>
        <taxon>Magnoliopsida</taxon>
        <taxon>eudicotyledons</taxon>
        <taxon>Gunneridae</taxon>
        <taxon>Pentapetalae</taxon>
        <taxon>asterids</taxon>
        <taxon>campanulids</taxon>
        <taxon>Asterales</taxon>
        <taxon>Asteraceae</taxon>
        <taxon>Asteroideae</taxon>
        <taxon>Anthemideae</taxon>
        <taxon>Anthemidinae</taxon>
        <taxon>Tanacetum</taxon>
    </lineage>
</organism>
<dbReference type="EMBL" id="BQNB010008528">
    <property type="protein sequence ID" value="GJS50608.1"/>
    <property type="molecule type" value="Genomic_DNA"/>
</dbReference>
<feature type="compositionally biased region" description="Polar residues" evidence="1">
    <location>
        <begin position="183"/>
        <end position="201"/>
    </location>
</feature>
<accession>A0ABQ4WCN9</accession>
<dbReference type="PANTHER" id="PTHR31973:SF187">
    <property type="entry name" value="MUTATOR TRANSPOSASE MUDRA PROTEIN"/>
    <property type="match status" value="1"/>
</dbReference>
<keyword evidence="3" id="KW-1185">Reference proteome</keyword>
<evidence type="ECO:0008006" key="4">
    <source>
        <dbReference type="Google" id="ProtNLM"/>
    </source>
</evidence>
<name>A0ABQ4WCN9_9ASTR</name>
<sequence>MHRGILDLTIISDRHATIKSACEAVFLNAFHGYCCSHLMMNCKLKSIKLQCLFWKMCKAYSIDDFNMAINELGAKRPDVYEKLIEAGVERLSRAYCPNNRYNYMMSNSAESINALTRDVQKIPITNLMEWYRDLVQRMVRRTTLKATYQGLVYPMGEVSSWQSPNYLQVVKPPLMDKRPSGRPKSTNRIRSQGKELTQTRC</sequence>
<evidence type="ECO:0000313" key="2">
    <source>
        <dbReference type="EMBL" id="GJS50608.1"/>
    </source>
</evidence>
<proteinExistence type="predicted"/>
<gene>
    <name evidence="2" type="ORF">Tco_0623970</name>
</gene>
<dbReference type="Proteomes" id="UP001151760">
    <property type="component" value="Unassembled WGS sequence"/>
</dbReference>
<reference evidence="2" key="1">
    <citation type="journal article" date="2022" name="Int. J. Mol. Sci.">
        <title>Draft Genome of Tanacetum Coccineum: Genomic Comparison of Closely Related Tanacetum-Family Plants.</title>
        <authorList>
            <person name="Yamashiro T."/>
            <person name="Shiraishi A."/>
            <person name="Nakayama K."/>
            <person name="Satake H."/>
        </authorList>
    </citation>
    <scope>NUCLEOTIDE SEQUENCE</scope>
</reference>